<evidence type="ECO:0000259" key="13">
    <source>
        <dbReference type="Pfam" id="PF04057"/>
    </source>
</evidence>
<dbReference type="CDD" id="cd04476">
    <property type="entry name" value="RPA1_DBD_C"/>
    <property type="match status" value="1"/>
</dbReference>
<evidence type="ECO:0000259" key="14">
    <source>
        <dbReference type="Pfam" id="PF08646"/>
    </source>
</evidence>
<evidence type="ECO:0000256" key="8">
    <source>
        <dbReference type="ARBA" id="ARBA00023242"/>
    </source>
</evidence>
<evidence type="ECO:0000256" key="11">
    <source>
        <dbReference type="RuleBase" id="RU364130"/>
    </source>
</evidence>
<dbReference type="InterPro" id="IPR047192">
    <property type="entry name" value="Euk_RPA1_DBD_C"/>
</dbReference>
<dbReference type="GO" id="GO:0006260">
    <property type="term" value="P:DNA replication"/>
    <property type="evidence" value="ECO:0007669"/>
    <property type="project" value="UniProtKB-KW"/>
</dbReference>
<dbReference type="SUPFAM" id="SSF50249">
    <property type="entry name" value="Nucleic acid-binding proteins"/>
    <property type="match status" value="4"/>
</dbReference>
<dbReference type="GO" id="GO:0008270">
    <property type="term" value="F:zinc ion binding"/>
    <property type="evidence" value="ECO:0007669"/>
    <property type="project" value="UniProtKB-KW"/>
</dbReference>
<dbReference type="PANTHER" id="PTHR47165:SF4">
    <property type="entry name" value="OS03G0429900 PROTEIN"/>
    <property type="match status" value="1"/>
</dbReference>
<reference evidence="16 17" key="1">
    <citation type="journal article" date="2022" name="Nat. Ecol. Evol.">
        <title>A masculinizing supergene underlies an exaggerated male reproductive morph in a spider.</title>
        <authorList>
            <person name="Hendrickx F."/>
            <person name="De Corte Z."/>
            <person name="Sonet G."/>
            <person name="Van Belleghem S.M."/>
            <person name="Kostlbacher S."/>
            <person name="Vangestel C."/>
        </authorList>
    </citation>
    <scope>NUCLEOTIDE SEQUENCE [LARGE SCALE GENOMIC DNA]</scope>
    <source>
        <strain evidence="16">W744_W776</strain>
    </source>
</reference>
<dbReference type="Pfam" id="PF01336">
    <property type="entry name" value="tRNA_anti-codon"/>
    <property type="match status" value="1"/>
</dbReference>
<comment type="similarity">
    <text evidence="2 11">Belongs to the replication factor A protein 1 family.</text>
</comment>
<dbReference type="Pfam" id="PF04057">
    <property type="entry name" value="Rep-A_N"/>
    <property type="match status" value="1"/>
</dbReference>
<evidence type="ECO:0000256" key="3">
    <source>
        <dbReference type="ARBA" id="ARBA00022705"/>
    </source>
</evidence>
<feature type="domain" description="Replication factor A C-terminal" evidence="14">
    <location>
        <begin position="497"/>
        <end position="642"/>
    </location>
</feature>
<dbReference type="Pfam" id="PF16900">
    <property type="entry name" value="REPA_OB_2"/>
    <property type="match status" value="1"/>
</dbReference>
<evidence type="ECO:0000256" key="9">
    <source>
        <dbReference type="ARBA" id="ARBA00058595"/>
    </source>
</evidence>
<dbReference type="CDD" id="cd04474">
    <property type="entry name" value="RPA1_DBD_A"/>
    <property type="match status" value="1"/>
</dbReference>
<dbReference type="InterPro" id="IPR013955">
    <property type="entry name" value="Rep_factor-A_C"/>
</dbReference>
<dbReference type="GO" id="GO:0003677">
    <property type="term" value="F:DNA binding"/>
    <property type="evidence" value="ECO:0007669"/>
    <property type="project" value="UniProtKB-KW"/>
</dbReference>
<evidence type="ECO:0000256" key="7">
    <source>
        <dbReference type="ARBA" id="ARBA00023125"/>
    </source>
</evidence>
<dbReference type="GO" id="GO:0006281">
    <property type="term" value="P:DNA repair"/>
    <property type="evidence" value="ECO:0007669"/>
    <property type="project" value="InterPro"/>
</dbReference>
<dbReference type="GO" id="GO:0005634">
    <property type="term" value="C:nucleus"/>
    <property type="evidence" value="ECO:0007669"/>
    <property type="project" value="UniProtKB-SubCell"/>
</dbReference>
<keyword evidence="6 11" id="KW-0862">Zinc</keyword>
<comment type="subunit">
    <text evidence="10 11">Component of the heterotrimeric canonical replication protein A complex (RPA).</text>
</comment>
<evidence type="ECO:0000256" key="10">
    <source>
        <dbReference type="ARBA" id="ARBA00062035"/>
    </source>
</evidence>
<dbReference type="EMBL" id="JAFNEN010000020">
    <property type="protein sequence ID" value="KAG8200071.1"/>
    <property type="molecule type" value="Genomic_DNA"/>
</dbReference>
<organism evidence="16 17">
    <name type="scientific">Oedothorax gibbosus</name>
    <dbReference type="NCBI Taxonomy" id="931172"/>
    <lineage>
        <taxon>Eukaryota</taxon>
        <taxon>Metazoa</taxon>
        <taxon>Ecdysozoa</taxon>
        <taxon>Arthropoda</taxon>
        <taxon>Chelicerata</taxon>
        <taxon>Arachnida</taxon>
        <taxon>Araneae</taxon>
        <taxon>Araneomorphae</taxon>
        <taxon>Entelegynae</taxon>
        <taxon>Araneoidea</taxon>
        <taxon>Linyphiidae</taxon>
        <taxon>Erigoninae</taxon>
        <taxon>Oedothorax</taxon>
    </lineage>
</organism>
<evidence type="ECO:0000313" key="17">
    <source>
        <dbReference type="Proteomes" id="UP000827092"/>
    </source>
</evidence>
<proteinExistence type="inferred from homology"/>
<dbReference type="FunFam" id="2.40.50.140:FF:000064">
    <property type="entry name" value="Replication protein A subunit"/>
    <property type="match status" value="1"/>
</dbReference>
<dbReference type="GO" id="GO:0006310">
    <property type="term" value="P:DNA recombination"/>
    <property type="evidence" value="ECO:0007669"/>
    <property type="project" value="InterPro"/>
</dbReference>
<feature type="domain" description="Replication protein A OB" evidence="15">
    <location>
        <begin position="346"/>
        <end position="443"/>
    </location>
</feature>
<evidence type="ECO:0000259" key="12">
    <source>
        <dbReference type="Pfam" id="PF01336"/>
    </source>
</evidence>
<evidence type="ECO:0000313" key="16">
    <source>
        <dbReference type="EMBL" id="KAG8200071.1"/>
    </source>
</evidence>
<evidence type="ECO:0000256" key="6">
    <source>
        <dbReference type="ARBA" id="ARBA00022833"/>
    </source>
</evidence>
<comment type="function">
    <text evidence="9 11">As part of the heterotrimeric replication protein A complex (RPA/RP-A), binds and stabilizes single-stranded DNA intermediates, that form during DNA replication or upon DNA stress. It prevents their reannealing and in parallel, recruits and activates different proteins and complexes involved in DNA metabolism. Thereby, it plays an essential role both in DNA replication and the cellular response to DNA damage.</text>
</comment>
<evidence type="ECO:0000256" key="2">
    <source>
        <dbReference type="ARBA" id="ARBA00005690"/>
    </source>
</evidence>
<dbReference type="FunFam" id="2.40.50.140:FF:000090">
    <property type="entry name" value="Replication protein A subunit"/>
    <property type="match status" value="1"/>
</dbReference>
<dbReference type="AlphaFoldDB" id="A0AAV6VWF4"/>
<dbReference type="NCBIfam" id="TIGR00617">
    <property type="entry name" value="rpa1"/>
    <property type="match status" value="1"/>
</dbReference>
<evidence type="ECO:0000259" key="15">
    <source>
        <dbReference type="Pfam" id="PF16900"/>
    </source>
</evidence>
<keyword evidence="17" id="KW-1185">Reference proteome</keyword>
<dbReference type="Pfam" id="PF08646">
    <property type="entry name" value="Rep_fac-A_C"/>
    <property type="match status" value="1"/>
</dbReference>
<dbReference type="FunFam" id="2.40.50.140:FF:000041">
    <property type="entry name" value="Replication protein A subunit"/>
    <property type="match status" value="1"/>
</dbReference>
<dbReference type="InterPro" id="IPR012340">
    <property type="entry name" value="NA-bd_OB-fold"/>
</dbReference>
<dbReference type="PANTHER" id="PTHR47165">
    <property type="entry name" value="OS03G0429900 PROTEIN"/>
    <property type="match status" value="1"/>
</dbReference>
<dbReference type="InterPro" id="IPR031657">
    <property type="entry name" value="REPA_OB_2"/>
</dbReference>
<keyword evidence="4 11" id="KW-0479">Metal-binding</keyword>
<feature type="domain" description="OB" evidence="12">
    <location>
        <begin position="240"/>
        <end position="323"/>
    </location>
</feature>
<keyword evidence="3 11" id="KW-0235">DNA replication</keyword>
<evidence type="ECO:0000256" key="1">
    <source>
        <dbReference type="ARBA" id="ARBA00004123"/>
    </source>
</evidence>
<dbReference type="CDD" id="cd04475">
    <property type="entry name" value="RPA1_DBD_B"/>
    <property type="match status" value="1"/>
</dbReference>
<dbReference type="Gene3D" id="2.40.50.140">
    <property type="entry name" value="Nucleic acid-binding proteins"/>
    <property type="match status" value="4"/>
</dbReference>
<comment type="subcellular location">
    <subcellularLocation>
        <location evidence="1 11">Nucleus</location>
    </subcellularLocation>
</comment>
<dbReference type="InterPro" id="IPR007199">
    <property type="entry name" value="Rep_factor-A_N"/>
</dbReference>
<keyword evidence="5 11" id="KW-0863">Zinc-finger</keyword>
<evidence type="ECO:0000256" key="5">
    <source>
        <dbReference type="ARBA" id="ARBA00022771"/>
    </source>
</evidence>
<dbReference type="Proteomes" id="UP000827092">
    <property type="component" value="Unassembled WGS sequence"/>
</dbReference>
<dbReference type="InterPro" id="IPR004591">
    <property type="entry name" value="Rfa1"/>
</dbReference>
<gene>
    <name evidence="16" type="ORF">JTE90_001928</name>
</gene>
<feature type="domain" description="Replication factor-A protein 1 N-terminal" evidence="13">
    <location>
        <begin position="10"/>
        <end position="105"/>
    </location>
</feature>
<name>A0AAV6VWF4_9ARAC</name>
<sequence>MASSTNFSELSAGSIKKMMDDDNVDPSILQIMGYKKVPGEGTPRYRLLLNDGETLYPLAILAIHLNYLIEEKQLEKFTIFKLNKYACTEVRPGTKILICLEIESLSPGSIVGNQISVNRSNVTNGFSQITPSINNMSNAEYSQIQRNANSNGRISYNNLPAVGQPAMNRVAENSSPSKCISTQTTLTVNNHHENSLVISSGPSNVVQNNRNVSLKYNTQTINQSVSVVPIISLTPYQNKWTLKARVIYKTSIVTYSNQRGEGKFFSFYLLDETAEIKAIAFNNQADLHDYLEIDKVYYITGANVKPSKENSLIKSDFELMVTDNTKIERANDGQNLPYLKFNFVPIPQIKTLTKDNYVDVIGVCCSVSNLRTIVSKVNNREVDKIDLLLIDMGEVPITLSLWGSDAKEFKRQNNPVIVVRNARVTDFNGISLSVSQASMFFVNPSITEVFQLRTWFDNLGDSFSVRPFPSNEWNSQSFKTFHDINCLEVEATDQPEYFMMKADVVMVNKEKAMYRSCPQEGCFKKVTETENNKFKCEKCNMEYDSSTWTLLLTLNLADFSDSHWTVAFRDTAEMMIGYPGEQLNRIREENEDKYLNVLSALHFQSFVFKLRSKVEVFNDTSRLKTTVLEANPVEPVAYTKKLVADIRRMERILNAE</sequence>
<protein>
    <recommendedName>
        <fullName evidence="11">Replication protein A subunit</fullName>
    </recommendedName>
</protein>
<accession>A0AAV6VWF4</accession>
<evidence type="ECO:0000256" key="4">
    <source>
        <dbReference type="ARBA" id="ARBA00022723"/>
    </source>
</evidence>
<comment type="caution">
    <text evidence="16">The sequence shown here is derived from an EMBL/GenBank/DDBJ whole genome shotgun (WGS) entry which is preliminary data.</text>
</comment>
<keyword evidence="7 11" id="KW-0238">DNA-binding</keyword>
<keyword evidence="8 11" id="KW-0539">Nucleus</keyword>
<dbReference type="InterPro" id="IPR004365">
    <property type="entry name" value="NA-bd_OB_tRNA"/>
</dbReference>